<accession>A0AAV3ZJB5</accession>
<keyword evidence="3" id="KW-1185">Reference proteome</keyword>
<evidence type="ECO:0000313" key="2">
    <source>
        <dbReference type="EMBL" id="GFN94659.1"/>
    </source>
</evidence>
<evidence type="ECO:0000256" key="1">
    <source>
        <dbReference type="SAM" id="MobiDB-lite"/>
    </source>
</evidence>
<proteinExistence type="predicted"/>
<reference evidence="2 3" key="1">
    <citation type="journal article" date="2021" name="Elife">
        <title>Chloroplast acquisition without the gene transfer in kleptoplastic sea slugs, Plakobranchus ocellatus.</title>
        <authorList>
            <person name="Maeda T."/>
            <person name="Takahashi S."/>
            <person name="Yoshida T."/>
            <person name="Shimamura S."/>
            <person name="Takaki Y."/>
            <person name="Nagai Y."/>
            <person name="Toyoda A."/>
            <person name="Suzuki Y."/>
            <person name="Arimoto A."/>
            <person name="Ishii H."/>
            <person name="Satoh N."/>
            <person name="Nishiyama T."/>
            <person name="Hasebe M."/>
            <person name="Maruyama T."/>
            <person name="Minagawa J."/>
            <person name="Obokata J."/>
            <person name="Shigenobu S."/>
        </authorList>
    </citation>
    <scope>NUCLEOTIDE SEQUENCE [LARGE SCALE GENOMIC DNA]</scope>
</reference>
<comment type="caution">
    <text evidence="2">The sequence shown here is derived from an EMBL/GenBank/DDBJ whole genome shotgun (WGS) entry which is preliminary data.</text>
</comment>
<evidence type="ECO:0000313" key="3">
    <source>
        <dbReference type="Proteomes" id="UP000735302"/>
    </source>
</evidence>
<dbReference type="AlphaFoldDB" id="A0AAV3ZJB5"/>
<feature type="compositionally biased region" description="Basic and acidic residues" evidence="1">
    <location>
        <begin position="1"/>
        <end position="11"/>
    </location>
</feature>
<feature type="region of interest" description="Disordered" evidence="1">
    <location>
        <begin position="1"/>
        <end position="72"/>
    </location>
</feature>
<name>A0AAV3ZJB5_9GAST</name>
<feature type="compositionally biased region" description="Basic and acidic residues" evidence="1">
    <location>
        <begin position="54"/>
        <end position="65"/>
    </location>
</feature>
<gene>
    <name evidence="2" type="ORF">PoB_002116500</name>
</gene>
<dbReference type="EMBL" id="BLXT01002468">
    <property type="protein sequence ID" value="GFN94659.1"/>
    <property type="molecule type" value="Genomic_DNA"/>
</dbReference>
<feature type="compositionally biased region" description="Basic and acidic residues" evidence="1">
    <location>
        <begin position="19"/>
        <end position="39"/>
    </location>
</feature>
<sequence length="72" mass="7790">MSTLPRAEHTSIKATLNQVDKERQGHHEQTSPQQGDRRLSGLSSGQGAGGGAWARDRGIPADLRARRLSTMP</sequence>
<dbReference type="Proteomes" id="UP000735302">
    <property type="component" value="Unassembled WGS sequence"/>
</dbReference>
<protein>
    <submittedName>
        <fullName evidence="2">Uncharacterized protein</fullName>
    </submittedName>
</protein>
<organism evidence="2 3">
    <name type="scientific">Plakobranchus ocellatus</name>
    <dbReference type="NCBI Taxonomy" id="259542"/>
    <lineage>
        <taxon>Eukaryota</taxon>
        <taxon>Metazoa</taxon>
        <taxon>Spiralia</taxon>
        <taxon>Lophotrochozoa</taxon>
        <taxon>Mollusca</taxon>
        <taxon>Gastropoda</taxon>
        <taxon>Heterobranchia</taxon>
        <taxon>Euthyneura</taxon>
        <taxon>Panpulmonata</taxon>
        <taxon>Sacoglossa</taxon>
        <taxon>Placobranchoidea</taxon>
        <taxon>Plakobranchidae</taxon>
        <taxon>Plakobranchus</taxon>
    </lineage>
</organism>